<evidence type="ECO:0000259" key="2">
    <source>
        <dbReference type="Pfam" id="PF22589"/>
    </source>
</evidence>
<evidence type="ECO:0000313" key="3">
    <source>
        <dbReference type="EMBL" id="EDW60677.2"/>
    </source>
</evidence>
<dbReference type="InterPro" id="IPR054323">
    <property type="entry name" value="SPMIP1_C"/>
</dbReference>
<dbReference type="PANTHER" id="PTHR35826">
    <property type="entry name" value="PROTEIN ATP6V1FNB-LIKE"/>
    <property type="match status" value="1"/>
</dbReference>
<dbReference type="AlphaFoldDB" id="B4LKF6"/>
<name>B4LKF6_DROVI</name>
<feature type="compositionally biased region" description="Polar residues" evidence="1">
    <location>
        <begin position="49"/>
        <end position="66"/>
    </location>
</feature>
<accession>B4LKF6</accession>
<dbReference type="InParanoid" id="B4LKF6"/>
<feature type="domain" description="Sperm microtubule inner protein 1 C-terminal" evidence="2">
    <location>
        <begin position="145"/>
        <end position="204"/>
    </location>
</feature>
<organism evidence="3 4">
    <name type="scientific">Drosophila virilis</name>
    <name type="common">Fruit fly</name>
    <dbReference type="NCBI Taxonomy" id="7244"/>
    <lineage>
        <taxon>Eukaryota</taxon>
        <taxon>Metazoa</taxon>
        <taxon>Ecdysozoa</taxon>
        <taxon>Arthropoda</taxon>
        <taxon>Hexapoda</taxon>
        <taxon>Insecta</taxon>
        <taxon>Pterygota</taxon>
        <taxon>Neoptera</taxon>
        <taxon>Endopterygota</taxon>
        <taxon>Diptera</taxon>
        <taxon>Brachycera</taxon>
        <taxon>Muscomorpha</taxon>
        <taxon>Ephydroidea</taxon>
        <taxon>Drosophilidae</taxon>
        <taxon>Drosophila</taxon>
    </lineage>
</organism>
<reference evidence="3 4" key="1">
    <citation type="journal article" date="2007" name="Nature">
        <title>Evolution of genes and genomes on the Drosophila phylogeny.</title>
        <authorList>
            <consortium name="Drosophila 12 Genomes Consortium"/>
            <person name="Clark A.G."/>
            <person name="Eisen M.B."/>
            <person name="Smith D.R."/>
            <person name="Bergman C.M."/>
            <person name="Oliver B."/>
            <person name="Markow T.A."/>
            <person name="Kaufman T.C."/>
            <person name="Kellis M."/>
            <person name="Gelbart W."/>
            <person name="Iyer V.N."/>
            <person name="Pollard D.A."/>
            <person name="Sackton T.B."/>
            <person name="Larracuente A.M."/>
            <person name="Singh N.D."/>
            <person name="Abad J.P."/>
            <person name="Abt D.N."/>
            <person name="Adryan B."/>
            <person name="Aguade M."/>
            <person name="Akashi H."/>
            <person name="Anderson W.W."/>
            <person name="Aquadro C.F."/>
            <person name="Ardell D.H."/>
            <person name="Arguello R."/>
            <person name="Artieri C.G."/>
            <person name="Barbash D.A."/>
            <person name="Barker D."/>
            <person name="Barsanti P."/>
            <person name="Batterham P."/>
            <person name="Batzoglou S."/>
            <person name="Begun D."/>
            <person name="Bhutkar A."/>
            <person name="Blanco E."/>
            <person name="Bosak S.A."/>
            <person name="Bradley R.K."/>
            <person name="Brand A.D."/>
            <person name="Brent M.R."/>
            <person name="Brooks A.N."/>
            <person name="Brown R.H."/>
            <person name="Butlin R.K."/>
            <person name="Caggese C."/>
            <person name="Calvi B.R."/>
            <person name="Bernardo de Carvalho A."/>
            <person name="Caspi A."/>
            <person name="Castrezana S."/>
            <person name="Celniker S.E."/>
            <person name="Chang J.L."/>
            <person name="Chapple C."/>
            <person name="Chatterji S."/>
            <person name="Chinwalla A."/>
            <person name="Civetta A."/>
            <person name="Clifton S.W."/>
            <person name="Comeron J.M."/>
            <person name="Costello J.C."/>
            <person name="Coyne J.A."/>
            <person name="Daub J."/>
            <person name="David R.G."/>
            <person name="Delcher A.L."/>
            <person name="Delehaunty K."/>
            <person name="Do C.B."/>
            <person name="Ebling H."/>
            <person name="Edwards K."/>
            <person name="Eickbush T."/>
            <person name="Evans J.D."/>
            <person name="Filipski A."/>
            <person name="Findeiss S."/>
            <person name="Freyhult E."/>
            <person name="Fulton L."/>
            <person name="Fulton R."/>
            <person name="Garcia A.C."/>
            <person name="Gardiner A."/>
            <person name="Garfield D.A."/>
            <person name="Garvin B.E."/>
            <person name="Gibson G."/>
            <person name="Gilbert D."/>
            <person name="Gnerre S."/>
            <person name="Godfrey J."/>
            <person name="Good R."/>
            <person name="Gotea V."/>
            <person name="Gravely B."/>
            <person name="Greenberg A.J."/>
            <person name="Griffiths-Jones S."/>
            <person name="Gross S."/>
            <person name="Guigo R."/>
            <person name="Gustafson E.A."/>
            <person name="Haerty W."/>
            <person name="Hahn M.W."/>
            <person name="Halligan D.L."/>
            <person name="Halpern A.L."/>
            <person name="Halter G.M."/>
            <person name="Han M.V."/>
            <person name="Heger A."/>
            <person name="Hillier L."/>
            <person name="Hinrichs A.S."/>
            <person name="Holmes I."/>
            <person name="Hoskins R.A."/>
            <person name="Hubisz M.J."/>
            <person name="Hultmark D."/>
            <person name="Huntley M.A."/>
            <person name="Jaffe D.B."/>
            <person name="Jagadeeshan S."/>
            <person name="Jeck W.R."/>
            <person name="Johnson J."/>
            <person name="Jones C.D."/>
            <person name="Jordan W.C."/>
            <person name="Karpen G.H."/>
            <person name="Kataoka E."/>
            <person name="Keightley P.D."/>
            <person name="Kheradpour P."/>
            <person name="Kirkness E.F."/>
            <person name="Koerich L.B."/>
            <person name="Kristiansen K."/>
            <person name="Kudrna D."/>
            <person name="Kulathinal R.J."/>
            <person name="Kumar S."/>
            <person name="Kwok R."/>
            <person name="Lander E."/>
            <person name="Langley C.H."/>
            <person name="Lapoint R."/>
            <person name="Lazzaro B.P."/>
            <person name="Lee S.J."/>
            <person name="Levesque L."/>
            <person name="Li R."/>
            <person name="Lin C.F."/>
            <person name="Lin M.F."/>
            <person name="Lindblad-Toh K."/>
            <person name="Llopart A."/>
            <person name="Long M."/>
            <person name="Low L."/>
            <person name="Lozovsky E."/>
            <person name="Lu J."/>
            <person name="Luo M."/>
            <person name="Machado C.A."/>
            <person name="Makalowski W."/>
            <person name="Marzo M."/>
            <person name="Matsuda M."/>
            <person name="Matzkin L."/>
            <person name="McAllister B."/>
            <person name="McBride C.S."/>
            <person name="McKernan B."/>
            <person name="McKernan K."/>
            <person name="Mendez-Lago M."/>
            <person name="Minx P."/>
            <person name="Mollenhauer M.U."/>
            <person name="Montooth K."/>
            <person name="Mount S.M."/>
            <person name="Mu X."/>
            <person name="Myers E."/>
            <person name="Negre B."/>
            <person name="Newfeld S."/>
            <person name="Nielsen R."/>
            <person name="Noor M.A."/>
            <person name="O'Grady P."/>
            <person name="Pachter L."/>
            <person name="Papaceit M."/>
            <person name="Parisi M.J."/>
            <person name="Parisi M."/>
            <person name="Parts L."/>
            <person name="Pedersen J.S."/>
            <person name="Pesole G."/>
            <person name="Phillippy A.M."/>
            <person name="Ponting C.P."/>
            <person name="Pop M."/>
            <person name="Porcelli D."/>
            <person name="Powell J.R."/>
            <person name="Prohaska S."/>
            <person name="Pruitt K."/>
            <person name="Puig M."/>
            <person name="Quesneville H."/>
            <person name="Ram K.R."/>
            <person name="Rand D."/>
            <person name="Rasmussen M.D."/>
            <person name="Reed L.K."/>
            <person name="Reenan R."/>
            <person name="Reily A."/>
            <person name="Remington K.A."/>
            <person name="Rieger T.T."/>
            <person name="Ritchie M.G."/>
            <person name="Robin C."/>
            <person name="Rogers Y.H."/>
            <person name="Rohde C."/>
            <person name="Rozas J."/>
            <person name="Rubenfield M.J."/>
            <person name="Ruiz A."/>
            <person name="Russo S."/>
            <person name="Salzberg S.L."/>
            <person name="Sanchez-Gracia A."/>
            <person name="Saranga D.J."/>
            <person name="Sato H."/>
            <person name="Schaeffer S.W."/>
            <person name="Schatz M.C."/>
            <person name="Schlenke T."/>
            <person name="Schwartz R."/>
            <person name="Segarra C."/>
            <person name="Singh R.S."/>
            <person name="Sirot L."/>
            <person name="Sirota M."/>
            <person name="Sisneros N.B."/>
            <person name="Smith C.D."/>
            <person name="Smith T.F."/>
            <person name="Spieth J."/>
            <person name="Stage D.E."/>
            <person name="Stark A."/>
            <person name="Stephan W."/>
            <person name="Strausberg R.L."/>
            <person name="Strempel S."/>
            <person name="Sturgill D."/>
            <person name="Sutton G."/>
            <person name="Sutton G.G."/>
            <person name="Tao W."/>
            <person name="Teichmann S."/>
            <person name="Tobari Y.N."/>
            <person name="Tomimura Y."/>
            <person name="Tsolas J.M."/>
            <person name="Valente V.L."/>
            <person name="Venter E."/>
            <person name="Venter J.C."/>
            <person name="Vicario S."/>
            <person name="Vieira F.G."/>
            <person name="Vilella A.J."/>
            <person name="Villasante A."/>
            <person name="Walenz B."/>
            <person name="Wang J."/>
            <person name="Wasserman M."/>
            <person name="Watts T."/>
            <person name="Wilson D."/>
            <person name="Wilson R.K."/>
            <person name="Wing R.A."/>
            <person name="Wolfner M.F."/>
            <person name="Wong A."/>
            <person name="Wong G.K."/>
            <person name="Wu C.I."/>
            <person name="Wu G."/>
            <person name="Yamamoto D."/>
            <person name="Yang H.P."/>
            <person name="Yang S.P."/>
            <person name="Yorke J.A."/>
            <person name="Yoshida K."/>
            <person name="Zdobnov E."/>
            <person name="Zhang P."/>
            <person name="Zhang Y."/>
            <person name="Zimin A.V."/>
            <person name="Baldwin J."/>
            <person name="Abdouelleil A."/>
            <person name="Abdulkadir J."/>
            <person name="Abebe A."/>
            <person name="Abera B."/>
            <person name="Abreu J."/>
            <person name="Acer S.C."/>
            <person name="Aftuck L."/>
            <person name="Alexander A."/>
            <person name="An P."/>
            <person name="Anderson E."/>
            <person name="Anderson S."/>
            <person name="Arachi H."/>
            <person name="Azer M."/>
            <person name="Bachantsang P."/>
            <person name="Barry A."/>
            <person name="Bayul T."/>
            <person name="Berlin A."/>
            <person name="Bessette D."/>
            <person name="Bloom T."/>
            <person name="Blye J."/>
            <person name="Boguslavskiy L."/>
            <person name="Bonnet C."/>
            <person name="Boukhgalter B."/>
            <person name="Bourzgui I."/>
            <person name="Brown A."/>
            <person name="Cahill P."/>
            <person name="Channer S."/>
            <person name="Cheshatsang Y."/>
            <person name="Chuda L."/>
            <person name="Citroen M."/>
            <person name="Collymore A."/>
            <person name="Cooke P."/>
            <person name="Costello M."/>
            <person name="D'Aco K."/>
            <person name="Daza R."/>
            <person name="De Haan G."/>
            <person name="DeGray S."/>
            <person name="DeMaso C."/>
            <person name="Dhargay N."/>
            <person name="Dooley K."/>
            <person name="Dooley E."/>
            <person name="Doricent M."/>
            <person name="Dorje P."/>
            <person name="Dorjee K."/>
            <person name="Dupes A."/>
            <person name="Elong R."/>
            <person name="Falk J."/>
            <person name="Farina A."/>
            <person name="Faro S."/>
            <person name="Ferguson D."/>
            <person name="Fisher S."/>
            <person name="Foley C.D."/>
            <person name="Franke A."/>
            <person name="Friedrich D."/>
            <person name="Gadbois L."/>
            <person name="Gearin G."/>
            <person name="Gearin C.R."/>
            <person name="Giannoukos G."/>
            <person name="Goode T."/>
            <person name="Graham J."/>
            <person name="Grandbois E."/>
            <person name="Grewal S."/>
            <person name="Gyaltsen K."/>
            <person name="Hafez N."/>
            <person name="Hagos B."/>
            <person name="Hall J."/>
            <person name="Henson C."/>
            <person name="Hollinger A."/>
            <person name="Honan T."/>
            <person name="Huard M.D."/>
            <person name="Hughes L."/>
            <person name="Hurhula B."/>
            <person name="Husby M.E."/>
            <person name="Kamat A."/>
            <person name="Kanga B."/>
            <person name="Kashin S."/>
            <person name="Khazanovich D."/>
            <person name="Kisner P."/>
            <person name="Lance K."/>
            <person name="Lara M."/>
            <person name="Lee W."/>
            <person name="Lennon N."/>
            <person name="Letendre F."/>
            <person name="LeVine R."/>
            <person name="Lipovsky A."/>
            <person name="Liu X."/>
            <person name="Liu J."/>
            <person name="Liu S."/>
            <person name="Lokyitsang T."/>
            <person name="Lokyitsang Y."/>
            <person name="Lubonja R."/>
            <person name="Lui A."/>
            <person name="MacDonald P."/>
            <person name="Magnisalis V."/>
            <person name="Maru K."/>
            <person name="Matthews C."/>
            <person name="McCusker W."/>
            <person name="McDonough S."/>
            <person name="Mehta T."/>
            <person name="Meldrim J."/>
            <person name="Meneus L."/>
            <person name="Mihai O."/>
            <person name="Mihalev A."/>
            <person name="Mihova T."/>
            <person name="Mittelman R."/>
            <person name="Mlenga V."/>
            <person name="Montmayeur A."/>
            <person name="Mulrain L."/>
            <person name="Navidi A."/>
            <person name="Naylor J."/>
            <person name="Negash T."/>
            <person name="Nguyen T."/>
            <person name="Nguyen N."/>
            <person name="Nicol R."/>
            <person name="Norbu C."/>
            <person name="Norbu N."/>
            <person name="Novod N."/>
            <person name="O'Neill B."/>
            <person name="Osman S."/>
            <person name="Markiewicz E."/>
            <person name="Oyono O.L."/>
            <person name="Patti C."/>
            <person name="Phunkhang P."/>
            <person name="Pierre F."/>
            <person name="Priest M."/>
            <person name="Raghuraman S."/>
            <person name="Rege F."/>
            <person name="Reyes R."/>
            <person name="Rise C."/>
            <person name="Rogov P."/>
            <person name="Ross K."/>
            <person name="Ryan E."/>
            <person name="Settipalli S."/>
            <person name="Shea T."/>
            <person name="Sherpa N."/>
            <person name="Shi L."/>
            <person name="Shih D."/>
            <person name="Sparrow T."/>
            <person name="Spaulding J."/>
            <person name="Stalker J."/>
            <person name="Stange-Thomann N."/>
            <person name="Stavropoulos S."/>
            <person name="Stone C."/>
            <person name="Strader C."/>
            <person name="Tesfaye S."/>
            <person name="Thomson T."/>
            <person name="Thoulutsang Y."/>
            <person name="Thoulutsang D."/>
            <person name="Topham K."/>
            <person name="Topping I."/>
            <person name="Tsamla T."/>
            <person name="Vassiliev H."/>
            <person name="Vo A."/>
            <person name="Wangchuk T."/>
            <person name="Wangdi T."/>
            <person name="Weiand M."/>
            <person name="Wilkinson J."/>
            <person name="Wilson A."/>
            <person name="Yadav S."/>
            <person name="Young G."/>
            <person name="Yu Q."/>
            <person name="Zembek L."/>
            <person name="Zhong D."/>
            <person name="Zimmer A."/>
            <person name="Zwirko Z."/>
            <person name="Jaffe D.B."/>
            <person name="Alvarez P."/>
            <person name="Brockman W."/>
            <person name="Butler J."/>
            <person name="Chin C."/>
            <person name="Gnerre S."/>
            <person name="Grabherr M."/>
            <person name="Kleber M."/>
            <person name="Mauceli E."/>
            <person name="MacCallum I."/>
        </authorList>
    </citation>
    <scope>NUCLEOTIDE SEQUENCE [LARGE SCALE GENOMIC DNA]</scope>
    <source>
        <strain evidence="4">Tucson 15010-1051.87</strain>
    </source>
</reference>
<dbReference type="EMBL" id="CH940648">
    <property type="protein sequence ID" value="EDW60677.2"/>
    <property type="molecule type" value="Genomic_DNA"/>
</dbReference>
<dbReference type="Proteomes" id="UP000008792">
    <property type="component" value="Unassembled WGS sequence"/>
</dbReference>
<dbReference type="HOGENOM" id="CLU_108650_0_0_1"/>
<protein>
    <recommendedName>
        <fullName evidence="2">Sperm microtubule inner protein 1 C-terminal domain-containing protein</fullName>
    </recommendedName>
</protein>
<gene>
    <name evidence="3" type="primary">Dvir\GJ21613</name>
    <name evidence="3" type="ORF">Dvir_GJ21613</name>
</gene>
<keyword evidence="4" id="KW-1185">Reference proteome</keyword>
<dbReference type="STRING" id="7244.B4LKF6"/>
<dbReference type="Pfam" id="PF22589">
    <property type="entry name" value="SPMIP1"/>
    <property type="match status" value="1"/>
</dbReference>
<dbReference type="PANTHER" id="PTHR35826:SF1">
    <property type="entry name" value="PROTEIN ATP6V1FNB-LIKE"/>
    <property type="match status" value="1"/>
</dbReference>
<dbReference type="KEGG" id="dvi:6625238"/>
<proteinExistence type="predicted"/>
<dbReference type="eggNOG" id="ENOG502TCFV">
    <property type="taxonomic scope" value="Eukaryota"/>
</dbReference>
<sequence length="209" mass="23569">MFSNLNKQVTAKFRSTRNKVASKPNQPKTPPATTIMPVRSARMGAAVDLSSNQLKPGTKSSATMPRNQVKPQPEPQPTKPPAKSTTSCTGSEGEQRLKIKSANNVSSRMRAEAATLPRNSQSFPLSKRVFRPSASKIFDYDLSKEEKRYFGQYHNPMKSVPAEELQLLKTGQRTTYLETRYAHTPDAKYNYPEATSWRYGWFHRKDAVN</sequence>
<feature type="region of interest" description="Disordered" evidence="1">
    <location>
        <begin position="1"/>
        <end position="95"/>
    </location>
</feature>
<evidence type="ECO:0000256" key="1">
    <source>
        <dbReference type="SAM" id="MobiDB-lite"/>
    </source>
</evidence>
<evidence type="ECO:0000313" key="4">
    <source>
        <dbReference type="Proteomes" id="UP000008792"/>
    </source>
</evidence>
<dbReference type="OrthoDB" id="410807at2759"/>